<dbReference type="AlphaFoldDB" id="A0A0V8RVV4"/>
<comment type="caution">
    <text evidence="8">The sequence shown here is derived from an EMBL/GenBank/DDBJ whole genome shotgun (WGS) entry which is preliminary data.</text>
</comment>
<accession>A0A0V8RVV4</accession>
<dbReference type="GO" id="GO:0022857">
    <property type="term" value="F:transmembrane transporter activity"/>
    <property type="evidence" value="ECO:0007669"/>
    <property type="project" value="InterPro"/>
</dbReference>
<dbReference type="PANTHER" id="PTHR43124">
    <property type="entry name" value="PURINE EFFLUX PUMP PBUE"/>
    <property type="match status" value="1"/>
</dbReference>
<feature type="transmembrane region" description="Helical" evidence="6">
    <location>
        <begin position="68"/>
        <end position="95"/>
    </location>
</feature>
<feature type="transmembrane region" description="Helical" evidence="6">
    <location>
        <begin position="101"/>
        <end position="119"/>
    </location>
</feature>
<protein>
    <recommendedName>
        <fullName evidence="7">Major facilitator superfamily (MFS) profile domain-containing protein</fullName>
    </recommendedName>
</protein>
<dbReference type="SUPFAM" id="SSF103473">
    <property type="entry name" value="MFS general substrate transporter"/>
    <property type="match status" value="1"/>
</dbReference>
<feature type="transmembrane region" description="Helical" evidence="6">
    <location>
        <begin position="131"/>
        <end position="149"/>
    </location>
</feature>
<evidence type="ECO:0000313" key="8">
    <source>
        <dbReference type="EMBL" id="KSW12191.1"/>
    </source>
</evidence>
<evidence type="ECO:0000256" key="5">
    <source>
        <dbReference type="ARBA" id="ARBA00023136"/>
    </source>
</evidence>
<keyword evidence="9" id="KW-1185">Reference proteome</keyword>
<keyword evidence="2" id="KW-1003">Cell membrane</keyword>
<evidence type="ECO:0000256" key="1">
    <source>
        <dbReference type="ARBA" id="ARBA00004651"/>
    </source>
</evidence>
<feature type="transmembrane region" description="Helical" evidence="6">
    <location>
        <begin position="350"/>
        <end position="370"/>
    </location>
</feature>
<evidence type="ECO:0000313" key="9">
    <source>
        <dbReference type="Proteomes" id="UP000053352"/>
    </source>
</evidence>
<sequence length="381" mass="36825">MAGLYALLVAVLLFFTSISSLGSIVSRYMRDLGAGVAVSGQVYAVAPLVAAILRIPVGIAADRVGSRLFLVAGAAVAAAAGLLAAAAAGAAALAAARGLQGAALAFFVAPSIAAAAALGGEMAVRAISLRAAAVSAAMVLGPMLAGVVADHAGSRAAFLLSAAAGASAAAAAAWVRMSSRPVFGGPSPGLRDALTPGVALAVALAVVDGMGFFAVQSLSQMSLRDLGYGASVSGAFQSILAASGLAARGLSSRVYAKLGPRRMLAMGFALEALGLSLLASRPEPPTAYLAAALQGFGSGTSIPGEQILVSISAPRGAGNRAASLYTLGFDVGGALGVFALSGLAGSAGYAAAYTAAAAAAVAAGTLSLAAGGRLQRPRGKV</sequence>
<dbReference type="InterPro" id="IPR011701">
    <property type="entry name" value="MFS"/>
</dbReference>
<dbReference type="InterPro" id="IPR050189">
    <property type="entry name" value="MFS_Efflux_Transporters"/>
</dbReference>
<evidence type="ECO:0000259" key="7">
    <source>
        <dbReference type="PROSITE" id="PS50850"/>
    </source>
</evidence>
<dbReference type="EMBL" id="LNTB01000001">
    <property type="protein sequence ID" value="KSW12191.1"/>
    <property type="molecule type" value="Genomic_DNA"/>
</dbReference>
<dbReference type="Proteomes" id="UP000053352">
    <property type="component" value="Unassembled WGS sequence"/>
</dbReference>
<feature type="transmembrane region" description="Helical" evidence="6">
    <location>
        <begin position="155"/>
        <end position="175"/>
    </location>
</feature>
<comment type="subcellular location">
    <subcellularLocation>
        <location evidence="1">Cell membrane</location>
        <topology evidence="1">Multi-pass membrane protein</topology>
    </subcellularLocation>
</comment>
<dbReference type="Gene3D" id="1.20.1250.20">
    <property type="entry name" value="MFS general substrate transporter like domains"/>
    <property type="match status" value="1"/>
</dbReference>
<feature type="domain" description="Major facilitator superfamily (MFS) profile" evidence="7">
    <location>
        <begin position="3"/>
        <end position="375"/>
    </location>
</feature>
<evidence type="ECO:0000256" key="4">
    <source>
        <dbReference type="ARBA" id="ARBA00022989"/>
    </source>
</evidence>
<proteinExistence type="predicted"/>
<feature type="transmembrane region" description="Helical" evidence="6">
    <location>
        <begin position="324"/>
        <end position="344"/>
    </location>
</feature>
<feature type="transmembrane region" description="Helical" evidence="6">
    <location>
        <begin position="196"/>
        <end position="215"/>
    </location>
</feature>
<dbReference type="PROSITE" id="PS50850">
    <property type="entry name" value="MFS"/>
    <property type="match status" value="1"/>
</dbReference>
<evidence type="ECO:0000256" key="6">
    <source>
        <dbReference type="SAM" id="Phobius"/>
    </source>
</evidence>
<gene>
    <name evidence="8" type="ORF">CF15_05370</name>
</gene>
<feature type="transmembrane region" description="Helical" evidence="6">
    <location>
        <begin position="32"/>
        <end position="56"/>
    </location>
</feature>
<reference evidence="8 9" key="1">
    <citation type="submission" date="2015-11" db="EMBL/GenBank/DDBJ databases">
        <title>Genome sequence of Pyrodictium occultum PL-19, a marine hyperthermophilic archaeon isolated from Volcano, Italy.</title>
        <authorList>
            <person name="Utturkar S."/>
            <person name="Huber H."/>
            <person name="Leptihn S."/>
            <person name="Brown S."/>
            <person name="Stetter K.O."/>
            <person name="Podar M."/>
        </authorList>
    </citation>
    <scope>NUCLEOTIDE SEQUENCE [LARGE SCALE GENOMIC DNA]</scope>
    <source>
        <strain evidence="8 9">PL-19</strain>
    </source>
</reference>
<organism evidence="8 9">
    <name type="scientific">Pyrodictium occultum</name>
    <dbReference type="NCBI Taxonomy" id="2309"/>
    <lineage>
        <taxon>Archaea</taxon>
        <taxon>Thermoproteota</taxon>
        <taxon>Thermoprotei</taxon>
        <taxon>Desulfurococcales</taxon>
        <taxon>Pyrodictiaceae</taxon>
        <taxon>Pyrodictium</taxon>
    </lineage>
</organism>
<dbReference type="PANTHER" id="PTHR43124:SF3">
    <property type="entry name" value="CHLORAMPHENICOL EFFLUX PUMP RV0191"/>
    <property type="match status" value="1"/>
</dbReference>
<evidence type="ECO:0000256" key="2">
    <source>
        <dbReference type="ARBA" id="ARBA00022475"/>
    </source>
</evidence>
<dbReference type="STRING" id="2309.CF15_05370"/>
<dbReference type="InterPro" id="IPR020846">
    <property type="entry name" value="MFS_dom"/>
</dbReference>
<evidence type="ECO:0000256" key="3">
    <source>
        <dbReference type="ARBA" id="ARBA00022692"/>
    </source>
</evidence>
<keyword evidence="4 6" id="KW-1133">Transmembrane helix</keyword>
<dbReference type="OrthoDB" id="386064at2157"/>
<keyword evidence="5 6" id="KW-0472">Membrane</keyword>
<keyword evidence="3 6" id="KW-0812">Transmembrane</keyword>
<dbReference type="InterPro" id="IPR036259">
    <property type="entry name" value="MFS_trans_sf"/>
</dbReference>
<dbReference type="GO" id="GO:0005886">
    <property type="term" value="C:plasma membrane"/>
    <property type="evidence" value="ECO:0007669"/>
    <property type="project" value="UniProtKB-SubCell"/>
</dbReference>
<dbReference type="Pfam" id="PF07690">
    <property type="entry name" value="MFS_1"/>
    <property type="match status" value="1"/>
</dbReference>
<dbReference type="RefSeq" id="WP_058370872.1">
    <property type="nucleotide sequence ID" value="NZ_LNTB01000001.1"/>
</dbReference>
<name>A0A0V8RVV4_PYROC</name>